<proteinExistence type="predicted"/>
<dbReference type="OrthoDB" id="4326794at2"/>
<dbReference type="EMBL" id="SMKA01000268">
    <property type="protein sequence ID" value="TDC17659.1"/>
    <property type="molecule type" value="Genomic_DNA"/>
</dbReference>
<evidence type="ECO:0000313" key="2">
    <source>
        <dbReference type="Proteomes" id="UP000295075"/>
    </source>
</evidence>
<dbReference type="InterPro" id="IPR019734">
    <property type="entry name" value="TPR_rpt"/>
</dbReference>
<dbReference type="SUPFAM" id="SSF48452">
    <property type="entry name" value="TPR-like"/>
    <property type="match status" value="1"/>
</dbReference>
<dbReference type="Pfam" id="PF13424">
    <property type="entry name" value="TPR_12"/>
    <property type="match status" value="1"/>
</dbReference>
<comment type="caution">
    <text evidence="1">The sequence shown here is derived from an EMBL/GenBank/DDBJ whole genome shotgun (WGS) entry which is preliminary data.</text>
</comment>
<keyword evidence="2" id="KW-1185">Reference proteome</keyword>
<dbReference type="Proteomes" id="UP000295075">
    <property type="component" value="Unassembled WGS sequence"/>
</dbReference>
<organism evidence="1 2">
    <name type="scientific">Kribbella albertanoniae</name>
    <dbReference type="NCBI Taxonomy" id="1266829"/>
    <lineage>
        <taxon>Bacteria</taxon>
        <taxon>Bacillati</taxon>
        <taxon>Actinomycetota</taxon>
        <taxon>Actinomycetes</taxon>
        <taxon>Propionibacteriales</taxon>
        <taxon>Kribbellaceae</taxon>
        <taxon>Kribbella</taxon>
    </lineage>
</organism>
<reference evidence="1 2" key="1">
    <citation type="submission" date="2019-03" db="EMBL/GenBank/DDBJ databases">
        <title>Draft genome sequences of novel Actinobacteria.</title>
        <authorList>
            <person name="Sahin N."/>
            <person name="Ay H."/>
            <person name="Saygin H."/>
        </authorList>
    </citation>
    <scope>NUCLEOTIDE SEQUENCE [LARGE SCALE GENOMIC DNA]</scope>
    <source>
        <strain evidence="1 2">JCM 30547</strain>
    </source>
</reference>
<dbReference type="AlphaFoldDB" id="A0A4R4P6P9"/>
<dbReference type="Gene3D" id="1.25.40.10">
    <property type="entry name" value="Tetratricopeptide repeat domain"/>
    <property type="match status" value="1"/>
</dbReference>
<dbReference type="PANTHER" id="PTHR47691">
    <property type="entry name" value="REGULATOR-RELATED"/>
    <property type="match status" value="1"/>
</dbReference>
<sequence length="429" mass="46395">FTPESTAALVETTPPKAGDLLEHLTDLHLLESHTPGRYHFHDLVRAYAHELAQQLPAGARTAAIDHLLALYLGVAWRAADLADPKAARNAWSGRPPVPAFPVLNTSEEALSWIDGELANYLAVIDQSAGLGDRDEIAAGLVIGLYSYFVMRGSFTEWLPAIDQVADGQIDGWTLAQLHADAAIALASAARYEEAAVRFGQARDAFTTIGNVRGVSLATNNTARLLIRMHRYAEALPMAERALAINKQLGDERAMAAAYCTLAEVNTELGNWAAVREVVDAGIELFANVGDLAGIANLRIEGAWARVRSGRSEGAVEDIVRSLSELEALGLRSFVCDAHWILGMSYLVLNEVDRGIEQAELALEIALDADDRRREAQIRLLLGELLSRVGDRDDAAANLESALAFYRQHHPGQAVAAQTLLNEVQNATSA</sequence>
<evidence type="ECO:0000313" key="1">
    <source>
        <dbReference type="EMBL" id="TDC17659.1"/>
    </source>
</evidence>
<dbReference type="InterPro" id="IPR011990">
    <property type="entry name" value="TPR-like_helical_dom_sf"/>
</dbReference>
<protein>
    <submittedName>
        <fullName evidence="1">Tetratricopeptide repeat protein</fullName>
    </submittedName>
</protein>
<dbReference type="PANTHER" id="PTHR47691:SF3">
    <property type="entry name" value="HTH-TYPE TRANSCRIPTIONAL REGULATOR RV0890C-RELATED"/>
    <property type="match status" value="1"/>
</dbReference>
<feature type="non-terminal residue" evidence="1">
    <location>
        <position position="1"/>
    </location>
</feature>
<gene>
    <name evidence="1" type="ORF">E1261_36750</name>
</gene>
<dbReference type="SMART" id="SM00028">
    <property type="entry name" value="TPR"/>
    <property type="match status" value="4"/>
</dbReference>
<name>A0A4R4P6P9_9ACTN</name>
<accession>A0A4R4P6P9</accession>